<comment type="caution">
    <text evidence="7">The sequence shown here is derived from an EMBL/GenBank/DDBJ whole genome shotgun (WGS) entry which is preliminary data.</text>
</comment>
<keyword evidence="2" id="KW-0325">Glycoprotein</keyword>
<dbReference type="Pfam" id="PF00685">
    <property type="entry name" value="Sulfotransfer_1"/>
    <property type="match status" value="1"/>
</dbReference>
<evidence type="ECO:0000256" key="5">
    <source>
        <dbReference type="SAM" id="MobiDB-lite"/>
    </source>
</evidence>
<evidence type="ECO:0000313" key="7">
    <source>
        <dbReference type="EMBL" id="KAL3772151.1"/>
    </source>
</evidence>
<feature type="compositionally biased region" description="Low complexity" evidence="5">
    <location>
        <begin position="198"/>
        <end position="216"/>
    </location>
</feature>
<protein>
    <recommendedName>
        <fullName evidence="6">Sulfotransferase domain-containing protein</fullName>
    </recommendedName>
</protein>
<dbReference type="Proteomes" id="UP001530400">
    <property type="component" value="Unassembled WGS sequence"/>
</dbReference>
<feature type="domain" description="Sulfotransferase" evidence="6">
    <location>
        <begin position="62"/>
        <end position="298"/>
    </location>
</feature>
<feature type="active site" description="For sulfotransferase activity" evidence="3">
    <location>
        <position position="70"/>
    </location>
</feature>
<feature type="region of interest" description="Disordered" evidence="5">
    <location>
        <begin position="186"/>
        <end position="216"/>
    </location>
</feature>
<gene>
    <name evidence="7" type="ORF">ACHAWO_004168</name>
</gene>
<dbReference type="PANTHER" id="PTHR10605">
    <property type="entry name" value="HEPARAN SULFATE SULFOTRANSFERASE"/>
    <property type="match status" value="1"/>
</dbReference>
<dbReference type="InterPro" id="IPR027417">
    <property type="entry name" value="P-loop_NTPase"/>
</dbReference>
<dbReference type="PANTHER" id="PTHR10605:SF56">
    <property type="entry name" value="BIFUNCTIONAL HEPARAN SULFATE N-DEACETYLASE_N-SULFOTRANSFERASE"/>
    <property type="match status" value="1"/>
</dbReference>
<dbReference type="SUPFAM" id="SSF52540">
    <property type="entry name" value="P-loop containing nucleoside triphosphate hydrolases"/>
    <property type="match status" value="1"/>
</dbReference>
<dbReference type="GO" id="GO:0016740">
    <property type="term" value="F:transferase activity"/>
    <property type="evidence" value="ECO:0007669"/>
    <property type="project" value="UniProtKB-KW"/>
</dbReference>
<dbReference type="InterPro" id="IPR000863">
    <property type="entry name" value="Sulfotransferase_dom"/>
</dbReference>
<feature type="binding site" evidence="4">
    <location>
        <position position="160"/>
    </location>
    <ligand>
        <name>3'-phosphoadenylyl sulfate</name>
        <dbReference type="ChEBI" id="CHEBI:58339"/>
    </ligand>
</feature>
<dbReference type="AlphaFoldDB" id="A0ABD3NAW3"/>
<evidence type="ECO:0000256" key="1">
    <source>
        <dbReference type="ARBA" id="ARBA00022679"/>
    </source>
</evidence>
<keyword evidence="8" id="KW-1185">Reference proteome</keyword>
<reference evidence="7 8" key="1">
    <citation type="submission" date="2024-10" db="EMBL/GenBank/DDBJ databases">
        <title>Updated reference genomes for cyclostephanoid diatoms.</title>
        <authorList>
            <person name="Roberts W.R."/>
            <person name="Alverson A.J."/>
        </authorList>
    </citation>
    <scope>NUCLEOTIDE SEQUENCE [LARGE SCALE GENOMIC DNA]</scope>
    <source>
        <strain evidence="7 8">AJA010-31</strain>
    </source>
</reference>
<accession>A0ABD3NAW3</accession>
<dbReference type="EMBL" id="JALLPJ020001273">
    <property type="protein sequence ID" value="KAL3772151.1"/>
    <property type="molecule type" value="Genomic_DNA"/>
</dbReference>
<dbReference type="InterPro" id="IPR037359">
    <property type="entry name" value="NST/OST"/>
</dbReference>
<evidence type="ECO:0000313" key="8">
    <source>
        <dbReference type="Proteomes" id="UP001530400"/>
    </source>
</evidence>
<proteinExistence type="predicted"/>
<organism evidence="7 8">
    <name type="scientific">Cyclotella atomus</name>
    <dbReference type="NCBI Taxonomy" id="382360"/>
    <lineage>
        <taxon>Eukaryota</taxon>
        <taxon>Sar</taxon>
        <taxon>Stramenopiles</taxon>
        <taxon>Ochrophyta</taxon>
        <taxon>Bacillariophyta</taxon>
        <taxon>Coscinodiscophyceae</taxon>
        <taxon>Thalassiosirophycidae</taxon>
        <taxon>Stephanodiscales</taxon>
        <taxon>Stephanodiscaceae</taxon>
        <taxon>Cyclotella</taxon>
    </lineage>
</organism>
<name>A0ABD3NAW3_9STRA</name>
<evidence type="ECO:0000259" key="6">
    <source>
        <dbReference type="Pfam" id="PF00685"/>
    </source>
</evidence>
<feature type="region of interest" description="Disordered" evidence="5">
    <location>
        <begin position="19"/>
        <end position="39"/>
    </location>
</feature>
<feature type="region of interest" description="Disordered" evidence="5">
    <location>
        <begin position="296"/>
        <end position="318"/>
    </location>
</feature>
<evidence type="ECO:0000256" key="2">
    <source>
        <dbReference type="ARBA" id="ARBA00023180"/>
    </source>
</evidence>
<sequence length="355" mass="40492">MSDFASLLSSFKVTAQSAAAAPPAEKTNEDASRKRAAPSAASTTLAFPSIHIHLKKKSFDLHFLILGGQKCGTTWVHTLLQKCKLVSLPAQKEVHFWDWHYKKGIDWYIRQFEQNSSKHLGEITPDYVVLPPTTIAEIHRCFPNLRLVFIARDLVERAWSAMVMELRDQNMGLNPGEFAVGVIQGDKRSAKRAKPNVSTSQQRRMQQLSSPSSQPDSYFIERLEHETHKSRSDYATSLKNWYEYFPDDAILLIDYRDIRSDPHGVLYKIVTHIGVDEDVAKQYVDELDEEEVQQRVNVSTNNDGNGKETHNDSSVSLSQRPLLKKQMEKLVSPYVMSFNTLLRAKGYTWSLNDYT</sequence>
<dbReference type="Gene3D" id="3.40.50.300">
    <property type="entry name" value="P-loop containing nucleotide triphosphate hydrolases"/>
    <property type="match status" value="1"/>
</dbReference>
<evidence type="ECO:0000256" key="3">
    <source>
        <dbReference type="PIRSR" id="PIRSR637359-1"/>
    </source>
</evidence>
<keyword evidence="1" id="KW-0808">Transferase</keyword>
<feature type="binding site" evidence="4">
    <location>
        <position position="152"/>
    </location>
    <ligand>
        <name>3'-phosphoadenylyl sulfate</name>
        <dbReference type="ChEBI" id="CHEBI:58339"/>
    </ligand>
</feature>
<evidence type="ECO:0000256" key="4">
    <source>
        <dbReference type="PIRSR" id="PIRSR637359-2"/>
    </source>
</evidence>